<feature type="domain" description="DnaA N-terminal" evidence="1">
    <location>
        <begin position="160"/>
        <end position="219"/>
    </location>
</feature>
<gene>
    <name evidence="2" type="ORF">DI556_14660</name>
</gene>
<dbReference type="Pfam" id="PF11638">
    <property type="entry name" value="DnaA_N"/>
    <property type="match status" value="1"/>
</dbReference>
<reference evidence="2 3" key="1">
    <citation type="submission" date="2017-08" db="EMBL/GenBank/DDBJ databases">
        <title>Infants hospitalized years apart are colonized by the same room-sourced microbial strains.</title>
        <authorList>
            <person name="Brooks B."/>
            <person name="Olm M.R."/>
            <person name="Firek B.A."/>
            <person name="Baker R."/>
            <person name="Thomas B.C."/>
            <person name="Morowitz M.J."/>
            <person name="Banfield J.F."/>
        </authorList>
    </citation>
    <scope>NUCLEOTIDE SEQUENCE [LARGE SCALE GENOMIC DNA]</scope>
    <source>
        <strain evidence="2">S2_005_002_R2_34</strain>
    </source>
</reference>
<protein>
    <recommendedName>
        <fullName evidence="1">DnaA N-terminal domain-containing protein</fullName>
    </recommendedName>
</protein>
<sequence length="238" mass="26308">MRAKRLVGPEAPSQKYDILTALGGYGLAAPSGTQRLVLRFVTLITARYNWREGSLSVGQREIARLWSVDERTVKREMAKLRALGWLTVEAAARRGRVATYALDLDAIRASTRGAWSRVGGDFEARMGALAPEQRDDTVIPFPARDAVRITEEPAAPEETEVWTRIRHRLRAEDPAIFANWFEALRCEGGAGEGLTLIAPSDFHASYIRTHFAERLIRAARAAEGRIVGIRGAPEADDA</sequence>
<accession>A0A2W5N5H2</accession>
<dbReference type="Gene3D" id="3.30.300.180">
    <property type="match status" value="1"/>
</dbReference>
<dbReference type="InterPro" id="IPR038454">
    <property type="entry name" value="DnaA_N_sf"/>
</dbReference>
<dbReference type="InterPro" id="IPR024633">
    <property type="entry name" value="DnaA_N_dom"/>
</dbReference>
<evidence type="ECO:0000259" key="1">
    <source>
        <dbReference type="Pfam" id="PF11638"/>
    </source>
</evidence>
<organism evidence="2 3">
    <name type="scientific">Rhodovulum sulfidophilum</name>
    <name type="common">Rhodobacter sulfidophilus</name>
    <dbReference type="NCBI Taxonomy" id="35806"/>
    <lineage>
        <taxon>Bacteria</taxon>
        <taxon>Pseudomonadati</taxon>
        <taxon>Pseudomonadota</taxon>
        <taxon>Alphaproteobacteria</taxon>
        <taxon>Rhodobacterales</taxon>
        <taxon>Paracoccaceae</taxon>
        <taxon>Rhodovulum</taxon>
    </lineage>
</organism>
<proteinExistence type="predicted"/>
<evidence type="ECO:0000313" key="2">
    <source>
        <dbReference type="EMBL" id="PZQ48384.1"/>
    </source>
</evidence>
<comment type="caution">
    <text evidence="2">The sequence shown here is derived from an EMBL/GenBank/DDBJ whole genome shotgun (WGS) entry which is preliminary data.</text>
</comment>
<evidence type="ECO:0000313" key="3">
    <source>
        <dbReference type="Proteomes" id="UP000249185"/>
    </source>
</evidence>
<dbReference type="EMBL" id="QFPW01000012">
    <property type="protein sequence ID" value="PZQ48384.1"/>
    <property type="molecule type" value="Genomic_DNA"/>
</dbReference>
<dbReference type="Proteomes" id="UP000249185">
    <property type="component" value="Unassembled WGS sequence"/>
</dbReference>
<name>A0A2W5N5H2_RHOSU</name>
<dbReference type="AlphaFoldDB" id="A0A2W5N5H2"/>